<keyword evidence="6 7" id="KW-0472">Membrane</keyword>
<evidence type="ECO:0008006" key="12">
    <source>
        <dbReference type="Google" id="ProtNLM"/>
    </source>
</evidence>
<dbReference type="GO" id="GO:0015421">
    <property type="term" value="F:ABC-type oligopeptide transporter activity"/>
    <property type="evidence" value="ECO:0007669"/>
    <property type="project" value="TreeGrafter"/>
</dbReference>
<protein>
    <recommendedName>
        <fullName evidence="12">ABC transporter ATP-binding protein</fullName>
    </recommendedName>
</protein>
<dbReference type="InterPro" id="IPR036640">
    <property type="entry name" value="ABC1_TM_sf"/>
</dbReference>
<evidence type="ECO:0000256" key="7">
    <source>
        <dbReference type="SAM" id="Phobius"/>
    </source>
</evidence>
<evidence type="ECO:0000256" key="1">
    <source>
        <dbReference type="ARBA" id="ARBA00004651"/>
    </source>
</evidence>
<comment type="subcellular location">
    <subcellularLocation>
        <location evidence="1">Cell membrane</location>
        <topology evidence="1">Multi-pass membrane protein</topology>
    </subcellularLocation>
</comment>
<dbReference type="PANTHER" id="PTHR43394:SF1">
    <property type="entry name" value="ATP-BINDING CASSETTE SUB-FAMILY B MEMBER 10, MITOCHONDRIAL"/>
    <property type="match status" value="1"/>
</dbReference>
<dbReference type="InterPro" id="IPR011527">
    <property type="entry name" value="ABC1_TM_dom"/>
</dbReference>
<comment type="caution">
    <text evidence="10">The sequence shown here is derived from an EMBL/GenBank/DDBJ whole genome shotgun (WGS) entry which is preliminary data.</text>
</comment>
<feature type="domain" description="ABC transmembrane type-1" evidence="9">
    <location>
        <begin position="37"/>
        <end position="320"/>
    </location>
</feature>
<dbReference type="InterPro" id="IPR039421">
    <property type="entry name" value="Type_1_exporter"/>
</dbReference>
<evidence type="ECO:0000259" key="9">
    <source>
        <dbReference type="PROSITE" id="PS50929"/>
    </source>
</evidence>
<feature type="domain" description="ABC transporter" evidence="8">
    <location>
        <begin position="354"/>
        <end position="589"/>
    </location>
</feature>
<dbReference type="Gene3D" id="1.20.1560.10">
    <property type="entry name" value="ABC transporter type 1, transmembrane domain"/>
    <property type="match status" value="1"/>
</dbReference>
<keyword evidence="5 7" id="KW-1133">Transmembrane helix</keyword>
<keyword evidence="2 7" id="KW-0812">Transmembrane</keyword>
<feature type="transmembrane region" description="Helical" evidence="7">
    <location>
        <begin position="179"/>
        <end position="196"/>
    </location>
</feature>
<dbReference type="SUPFAM" id="SSF90123">
    <property type="entry name" value="ABC transporter transmembrane region"/>
    <property type="match status" value="1"/>
</dbReference>
<dbReference type="SMART" id="SM00382">
    <property type="entry name" value="AAA"/>
    <property type="match status" value="1"/>
</dbReference>
<evidence type="ECO:0000256" key="2">
    <source>
        <dbReference type="ARBA" id="ARBA00022692"/>
    </source>
</evidence>
<sequence length="597" mass="68121">MSKSNIPPTTGKAIIPWNRFWVELWHLLLPFKKFFKFIIITIFLTASLDLVAPYILKMLIDSLTGFSPDKVWFILKLIILYLATGEVQVLINYFNSRQILRLLVEVEYFLGIKAQQKLVYLGLGYHEKENTGSKIIKIERGVDKISQFIGNTFWDVIPTLVRMIFTLIALFYVDYRIGLSFLVFAPLYIFITYKANKRMYPIRKEIYKDYETASGKMGQAIININAVQSFVQEERELNEFDVIKTHVRENEDKQWGWMMKISLSRNLIVNLGRATVLFLGIYLVYNNLLSVGTLIFVFTLSEKSYSSLDNLSRFYDKMEEGREGVNRLLALFNTEADIVSRPNAYQPKDIQGKIRFENVSFSYGNNQNPAVKKLNFKINSGCVTALVGPSGGGKTTVARLAYRHYDPQIGRVLLDDRDLRDYDLQGFRRFFAIVPQEVEIFDLSIQDNIAYAKPKASFKEIQAAARIANAEEFIVKLEEGYKTVVGERGIKLSGGQRQRIGIARAILASPRVLIFDEATSNLDSQSEVLIQDAIEKISNDRTMIIIAHRLSTIKKADKIVVFEGGKVVEDGSHLELSRINGGLYAKLLKLQNLGEIN</sequence>
<feature type="transmembrane region" description="Helical" evidence="7">
    <location>
        <begin position="34"/>
        <end position="56"/>
    </location>
</feature>
<organism evidence="10 11">
    <name type="scientific">Candidatus Falkowbacteria bacterium CG10_big_fil_rev_8_21_14_0_10_39_9</name>
    <dbReference type="NCBI Taxonomy" id="1974566"/>
    <lineage>
        <taxon>Bacteria</taxon>
        <taxon>Candidatus Falkowiibacteriota</taxon>
    </lineage>
</organism>
<dbReference type="GO" id="GO:0016887">
    <property type="term" value="F:ATP hydrolysis activity"/>
    <property type="evidence" value="ECO:0007669"/>
    <property type="project" value="InterPro"/>
</dbReference>
<feature type="transmembrane region" description="Helical" evidence="7">
    <location>
        <begin position="153"/>
        <end position="173"/>
    </location>
</feature>
<dbReference type="AlphaFoldDB" id="A0A2M6WPX4"/>
<dbReference type="GO" id="GO:0005524">
    <property type="term" value="F:ATP binding"/>
    <property type="evidence" value="ECO:0007669"/>
    <property type="project" value="UniProtKB-KW"/>
</dbReference>
<gene>
    <name evidence="10" type="ORF">COT98_01915</name>
</gene>
<dbReference type="GO" id="GO:0005886">
    <property type="term" value="C:plasma membrane"/>
    <property type="evidence" value="ECO:0007669"/>
    <property type="project" value="UniProtKB-SubCell"/>
</dbReference>
<evidence type="ECO:0000256" key="3">
    <source>
        <dbReference type="ARBA" id="ARBA00022741"/>
    </source>
</evidence>
<dbReference type="FunFam" id="3.40.50.300:FF:000218">
    <property type="entry name" value="Multidrug ABC transporter ATP-binding protein"/>
    <property type="match status" value="1"/>
</dbReference>
<dbReference type="Proteomes" id="UP000228900">
    <property type="component" value="Unassembled WGS sequence"/>
</dbReference>
<evidence type="ECO:0000259" key="8">
    <source>
        <dbReference type="PROSITE" id="PS50893"/>
    </source>
</evidence>
<dbReference type="InterPro" id="IPR003593">
    <property type="entry name" value="AAA+_ATPase"/>
</dbReference>
<dbReference type="PANTHER" id="PTHR43394">
    <property type="entry name" value="ATP-DEPENDENT PERMEASE MDL1, MITOCHONDRIAL"/>
    <property type="match status" value="1"/>
</dbReference>
<dbReference type="Pfam" id="PF00005">
    <property type="entry name" value="ABC_tran"/>
    <property type="match status" value="1"/>
</dbReference>
<dbReference type="Pfam" id="PF00664">
    <property type="entry name" value="ABC_membrane"/>
    <property type="match status" value="1"/>
</dbReference>
<dbReference type="PROSITE" id="PS00211">
    <property type="entry name" value="ABC_TRANSPORTER_1"/>
    <property type="match status" value="1"/>
</dbReference>
<keyword evidence="4" id="KW-0067">ATP-binding</keyword>
<evidence type="ECO:0000313" key="11">
    <source>
        <dbReference type="Proteomes" id="UP000228900"/>
    </source>
</evidence>
<keyword evidence="3" id="KW-0547">Nucleotide-binding</keyword>
<proteinExistence type="predicted"/>
<accession>A0A2M6WPX4</accession>
<dbReference type="Gene3D" id="3.40.50.300">
    <property type="entry name" value="P-loop containing nucleotide triphosphate hydrolases"/>
    <property type="match status" value="1"/>
</dbReference>
<dbReference type="PROSITE" id="PS50929">
    <property type="entry name" value="ABC_TM1F"/>
    <property type="match status" value="1"/>
</dbReference>
<feature type="transmembrane region" description="Helical" evidence="7">
    <location>
        <begin position="71"/>
        <end position="94"/>
    </location>
</feature>
<reference evidence="11" key="1">
    <citation type="submission" date="2017-09" db="EMBL/GenBank/DDBJ databases">
        <title>Depth-based differentiation of microbial function through sediment-hosted aquifers and enrichment of novel symbionts in the deep terrestrial subsurface.</title>
        <authorList>
            <person name="Probst A.J."/>
            <person name="Ladd B."/>
            <person name="Jarett J.K."/>
            <person name="Geller-Mcgrath D.E."/>
            <person name="Sieber C.M.K."/>
            <person name="Emerson J.B."/>
            <person name="Anantharaman K."/>
            <person name="Thomas B.C."/>
            <person name="Malmstrom R."/>
            <person name="Stieglmeier M."/>
            <person name="Klingl A."/>
            <person name="Woyke T."/>
            <person name="Ryan C.M."/>
            <person name="Banfield J.F."/>
        </authorList>
    </citation>
    <scope>NUCLEOTIDE SEQUENCE [LARGE SCALE GENOMIC DNA]</scope>
</reference>
<evidence type="ECO:0000256" key="4">
    <source>
        <dbReference type="ARBA" id="ARBA00022840"/>
    </source>
</evidence>
<evidence type="ECO:0000313" key="10">
    <source>
        <dbReference type="EMBL" id="PIT94839.1"/>
    </source>
</evidence>
<dbReference type="InterPro" id="IPR003439">
    <property type="entry name" value="ABC_transporter-like_ATP-bd"/>
</dbReference>
<dbReference type="PROSITE" id="PS50893">
    <property type="entry name" value="ABC_TRANSPORTER_2"/>
    <property type="match status" value="1"/>
</dbReference>
<evidence type="ECO:0000256" key="5">
    <source>
        <dbReference type="ARBA" id="ARBA00022989"/>
    </source>
</evidence>
<dbReference type="InterPro" id="IPR017871">
    <property type="entry name" value="ABC_transporter-like_CS"/>
</dbReference>
<name>A0A2M6WPX4_9BACT</name>
<dbReference type="InterPro" id="IPR027417">
    <property type="entry name" value="P-loop_NTPase"/>
</dbReference>
<dbReference type="EMBL" id="PFAQ01000033">
    <property type="protein sequence ID" value="PIT94839.1"/>
    <property type="molecule type" value="Genomic_DNA"/>
</dbReference>
<dbReference type="CDD" id="cd07346">
    <property type="entry name" value="ABC_6TM_exporters"/>
    <property type="match status" value="1"/>
</dbReference>
<evidence type="ECO:0000256" key="6">
    <source>
        <dbReference type="ARBA" id="ARBA00023136"/>
    </source>
</evidence>
<dbReference type="SUPFAM" id="SSF52540">
    <property type="entry name" value="P-loop containing nucleoside triphosphate hydrolases"/>
    <property type="match status" value="1"/>
</dbReference>